<dbReference type="InterPro" id="IPR016039">
    <property type="entry name" value="Thiolase-like"/>
</dbReference>
<dbReference type="Proteomes" id="UP001594351">
    <property type="component" value="Unassembled WGS sequence"/>
</dbReference>
<dbReference type="InterPro" id="IPR000794">
    <property type="entry name" value="Beta-ketoacyl_synthase"/>
</dbReference>
<evidence type="ECO:0000313" key="6">
    <source>
        <dbReference type="Proteomes" id="UP001594351"/>
    </source>
</evidence>
<evidence type="ECO:0000256" key="3">
    <source>
        <dbReference type="RuleBase" id="RU003694"/>
    </source>
</evidence>
<evidence type="ECO:0000256" key="1">
    <source>
        <dbReference type="ARBA" id="ARBA00008467"/>
    </source>
</evidence>
<organism evidence="5 6">
    <name type="scientific">candidate division CSSED10-310 bacterium</name>
    <dbReference type="NCBI Taxonomy" id="2855610"/>
    <lineage>
        <taxon>Bacteria</taxon>
        <taxon>Bacteria division CSSED10-310</taxon>
    </lineage>
</organism>
<dbReference type="PANTHER" id="PTHR11712">
    <property type="entry name" value="POLYKETIDE SYNTHASE-RELATED"/>
    <property type="match status" value="1"/>
</dbReference>
<evidence type="ECO:0000256" key="2">
    <source>
        <dbReference type="ARBA" id="ARBA00022679"/>
    </source>
</evidence>
<comment type="similarity">
    <text evidence="1 3">Belongs to the thiolase-like superfamily. Beta-ketoacyl-ACP synthases family.</text>
</comment>
<dbReference type="Gene3D" id="3.40.47.10">
    <property type="match status" value="1"/>
</dbReference>
<keyword evidence="5" id="KW-0012">Acyltransferase</keyword>
<dbReference type="SMART" id="SM00825">
    <property type="entry name" value="PKS_KS"/>
    <property type="match status" value="1"/>
</dbReference>
<dbReference type="InterPro" id="IPR014031">
    <property type="entry name" value="Ketoacyl_synth_C"/>
</dbReference>
<dbReference type="PROSITE" id="PS52004">
    <property type="entry name" value="KS3_2"/>
    <property type="match status" value="1"/>
</dbReference>
<dbReference type="PROSITE" id="PS00606">
    <property type="entry name" value="KS3_1"/>
    <property type="match status" value="1"/>
</dbReference>
<accession>A0ABV6Z466</accession>
<dbReference type="EC" id="2.3.1.-" evidence="5"/>
<dbReference type="InterPro" id="IPR014030">
    <property type="entry name" value="Ketoacyl_synth_N"/>
</dbReference>
<dbReference type="Pfam" id="PF02801">
    <property type="entry name" value="Ketoacyl-synt_C"/>
    <property type="match status" value="1"/>
</dbReference>
<comment type="caution">
    <text evidence="5">The sequence shown here is derived from an EMBL/GenBank/DDBJ whole genome shotgun (WGS) entry which is preliminary data.</text>
</comment>
<dbReference type="InterPro" id="IPR020841">
    <property type="entry name" value="PKS_Beta-ketoAc_synthase_dom"/>
</dbReference>
<gene>
    <name evidence="5" type="ORF">ACFL27_23825</name>
</gene>
<name>A0ABV6Z466_UNCC1</name>
<evidence type="ECO:0000259" key="4">
    <source>
        <dbReference type="PROSITE" id="PS52004"/>
    </source>
</evidence>
<dbReference type="CDD" id="cd00834">
    <property type="entry name" value="KAS_I_II"/>
    <property type="match status" value="1"/>
</dbReference>
<dbReference type="InterPro" id="IPR018201">
    <property type="entry name" value="Ketoacyl_synth_AS"/>
</dbReference>
<reference evidence="5 6" key="1">
    <citation type="submission" date="2024-09" db="EMBL/GenBank/DDBJ databases">
        <title>Laminarin stimulates single cell rates of sulfate reduction while oxygen inhibits transcriptomic activity in coastal marine sediment.</title>
        <authorList>
            <person name="Lindsay M."/>
            <person name="Orcutt B."/>
            <person name="Emerson D."/>
            <person name="Stepanauskas R."/>
            <person name="D'Angelo T."/>
        </authorList>
    </citation>
    <scope>NUCLEOTIDE SEQUENCE [LARGE SCALE GENOMIC DNA]</scope>
    <source>
        <strain evidence="5">SAG AM-311-K15</strain>
    </source>
</reference>
<dbReference type="EMBL" id="JBHPBY010000453">
    <property type="protein sequence ID" value="MFC1853239.1"/>
    <property type="molecule type" value="Genomic_DNA"/>
</dbReference>
<keyword evidence="6" id="KW-1185">Reference proteome</keyword>
<protein>
    <submittedName>
        <fullName evidence="5">Beta-ketoacyl-[acyl-carrier-protein] synthase family protein</fullName>
        <ecNumber evidence="5">2.3.1.-</ecNumber>
    </submittedName>
</protein>
<evidence type="ECO:0000313" key="5">
    <source>
        <dbReference type="EMBL" id="MFC1853239.1"/>
    </source>
</evidence>
<dbReference type="SUPFAM" id="SSF53901">
    <property type="entry name" value="Thiolase-like"/>
    <property type="match status" value="2"/>
</dbReference>
<proteinExistence type="inferred from homology"/>
<dbReference type="GO" id="GO:0016746">
    <property type="term" value="F:acyltransferase activity"/>
    <property type="evidence" value="ECO:0007669"/>
    <property type="project" value="UniProtKB-KW"/>
</dbReference>
<feature type="domain" description="Ketosynthase family 3 (KS3)" evidence="4">
    <location>
        <begin position="17"/>
        <end position="407"/>
    </location>
</feature>
<dbReference type="PANTHER" id="PTHR11712:SF320">
    <property type="entry name" value="BETA-KETOACYL SYNTHASE"/>
    <property type="match status" value="1"/>
</dbReference>
<keyword evidence="2 3" id="KW-0808">Transferase</keyword>
<dbReference type="Pfam" id="PF00109">
    <property type="entry name" value="ketoacyl-synt"/>
    <property type="match status" value="1"/>
</dbReference>
<sequence length="413" mass="43851">MLLFEEKKVSMAAISNKKRVVVTGLGALSVAGQTVFELERTLYQPQFLFTTPSRFTLDFDIIAGEIQESWISDPILSDLETVGGRMSLRAATESIEDALQSGGSPPQALILGTSAGGQVHNEQFVFAHHAQQELPLFNFHKQGVVAAPARYVAEGLNIEGSVMTISTACTSSANAIALGAMWIEQGRYERVLVGGCDDLCATTLAGFHSLLLTGGQPCRPFGQNRPGMTIGEGAAFLCLECLEKVRSSDRPYYGELLGYGLSADAYHITAPSEGGAGAILAMQKALHKADLEPQDINWVNAHGTGTTLNDQVESHAITTTFEFDVPVSSNKALFGHTLGAAGALEAIVSLIAIRQKRAPENYLVSEPGDDCQVNLVPPGGIDLPAHPVIMSNSFGFGGSNCTLIFGLPKGENI</sequence>